<keyword evidence="4" id="KW-1185">Reference proteome</keyword>
<evidence type="ECO:0000259" key="2">
    <source>
        <dbReference type="Pfam" id="PF01936"/>
    </source>
</evidence>
<dbReference type="PANTHER" id="PTHR35811:SF1">
    <property type="entry name" value="HTH OST-TYPE DOMAIN-CONTAINING PROTEIN"/>
    <property type="match status" value="1"/>
</dbReference>
<accession>A0ABT1BRJ4</accession>
<dbReference type="Pfam" id="PF01936">
    <property type="entry name" value="NYN"/>
    <property type="match status" value="1"/>
</dbReference>
<evidence type="ECO:0000313" key="4">
    <source>
        <dbReference type="Proteomes" id="UP001204851"/>
    </source>
</evidence>
<feature type="region of interest" description="Disordered" evidence="1">
    <location>
        <begin position="265"/>
        <end position="291"/>
    </location>
</feature>
<dbReference type="InterPro" id="IPR021139">
    <property type="entry name" value="NYN"/>
</dbReference>
<dbReference type="PANTHER" id="PTHR35811">
    <property type="entry name" value="SLR1870 PROTEIN"/>
    <property type="match status" value="1"/>
</dbReference>
<dbReference type="Gene3D" id="3.40.50.1010">
    <property type="entry name" value="5'-nuclease"/>
    <property type="match status" value="1"/>
</dbReference>
<evidence type="ECO:0000313" key="3">
    <source>
        <dbReference type="EMBL" id="MCO5978544.1"/>
    </source>
</evidence>
<proteinExistence type="predicted"/>
<comment type="caution">
    <text evidence="3">The sequence shown here is derived from an EMBL/GenBank/DDBJ whole genome shotgun (WGS) entry which is preliminary data.</text>
</comment>
<feature type="domain" description="NYN" evidence="2">
    <location>
        <begin position="2"/>
        <end position="157"/>
    </location>
</feature>
<reference evidence="3 4" key="1">
    <citation type="submission" date="2022-06" db="EMBL/GenBank/DDBJ databases">
        <title>Ideonella sp. NS12-5 Genome sequencing and assembly.</title>
        <authorList>
            <person name="Jung Y."/>
        </authorList>
    </citation>
    <scope>NUCLEOTIDE SEQUENCE [LARGE SCALE GENOMIC DNA]</scope>
    <source>
        <strain evidence="3 4">NS12-5</strain>
    </source>
</reference>
<organism evidence="3 4">
    <name type="scientific">Ideonella oryzae</name>
    <dbReference type="NCBI Taxonomy" id="2937441"/>
    <lineage>
        <taxon>Bacteria</taxon>
        <taxon>Pseudomonadati</taxon>
        <taxon>Pseudomonadota</taxon>
        <taxon>Betaproteobacteria</taxon>
        <taxon>Burkholderiales</taxon>
        <taxon>Sphaerotilaceae</taxon>
        <taxon>Ideonella</taxon>
    </lineage>
</organism>
<feature type="compositionally biased region" description="Polar residues" evidence="1">
    <location>
        <begin position="265"/>
        <end position="275"/>
    </location>
</feature>
<name>A0ABT1BRJ4_9BURK</name>
<gene>
    <name evidence="3" type="ORF">M0L44_17755</name>
</gene>
<dbReference type="Proteomes" id="UP001204851">
    <property type="component" value="Unassembled WGS sequence"/>
</dbReference>
<sequence>MRSALFIDFDNVFTGLRRLSPGYAEAFARQPSRWLEWLVATLQPAVGMPEAPSQRRVLVRRCYLNPVMYQGYRIGFSRAGFEIVDCPPMTSAGKTSTDIHMVLDIVDVLQAKTHYDEFIVFSADADFTPVLRKLRREDRRTTMFAAGATSASYDACADLIIDPEAFIHEALGFDEEELVPAPPVPSEDSMLVQAEALVWAMVDDADQPVPLPALTKALATRIPALPATDWAGKGTFIALLRSLPLDPLRIDRELNAILDPRRLQNAPSPSITANAGTAAGRDRTDPRPAQASLEQVTQWLGEEVAASDRPVPIARLAQIARARFPGIEGSWLGHGSWKKLLESLNLAGIRIEWHQLAGWALDPDRHVLQMSAAPTLSEGGVSPARESSVLRLLDAVDLPLLDPGRYRAQLEALAQALDIQPYSLSQVTKSMRDHCQQLGFPVSREQCLRLLRTLVFNGFDPETSAHGFDDLVATTCGVIVAACQREGVPIDDADRRALLGWMTGQAGPASAAL</sequence>
<dbReference type="EMBL" id="JAMXMC010000011">
    <property type="protein sequence ID" value="MCO5978544.1"/>
    <property type="molecule type" value="Genomic_DNA"/>
</dbReference>
<evidence type="ECO:0000256" key="1">
    <source>
        <dbReference type="SAM" id="MobiDB-lite"/>
    </source>
</evidence>
<protein>
    <submittedName>
        <fullName evidence="3">NYN domain-containing protein</fullName>
    </submittedName>
</protein>
<dbReference type="RefSeq" id="WP_252771195.1">
    <property type="nucleotide sequence ID" value="NZ_JAMXMC010000011.1"/>
</dbReference>